<dbReference type="GO" id="GO:0005737">
    <property type="term" value="C:cytoplasm"/>
    <property type="evidence" value="ECO:0007669"/>
    <property type="project" value="TreeGrafter"/>
</dbReference>
<evidence type="ECO:0000256" key="2">
    <source>
        <dbReference type="ARBA" id="ARBA00011356"/>
    </source>
</evidence>
<evidence type="ECO:0000256" key="16">
    <source>
        <dbReference type="SAM" id="MobiDB-lite"/>
    </source>
</evidence>
<dbReference type="PANTHER" id="PTHR10218:SF369">
    <property type="entry name" value="GUANINE NUCLEOTIDE-BINDING PROTEIN ALPHA-2 SUBUNIT"/>
    <property type="match status" value="1"/>
</dbReference>
<feature type="binding site" evidence="14">
    <location>
        <begin position="155"/>
        <end position="156"/>
    </location>
    <ligand>
        <name>GTP</name>
        <dbReference type="ChEBI" id="CHEBI:37565"/>
    </ligand>
</feature>
<keyword evidence="11" id="KW-0449">Lipoprotein</keyword>
<evidence type="ECO:0000256" key="14">
    <source>
        <dbReference type="PIRSR" id="PIRSR601019-1"/>
    </source>
</evidence>
<dbReference type="GO" id="GO:0005525">
    <property type="term" value="F:GTP binding"/>
    <property type="evidence" value="ECO:0007669"/>
    <property type="project" value="UniProtKB-KW"/>
</dbReference>
<feature type="binding site" evidence="14">
    <location>
        <position position="329"/>
    </location>
    <ligand>
        <name>GTP</name>
        <dbReference type="ChEBI" id="CHEBI:37565"/>
    </ligand>
</feature>
<comment type="function">
    <text evidence="12">Guanine nucleotide-binding proteins (G proteins) are involved as modulators or transducers in various transmembrane signaling systems. Involved in the mating pathway.</text>
</comment>
<evidence type="ECO:0000256" key="3">
    <source>
        <dbReference type="ARBA" id="ARBA00022707"/>
    </source>
</evidence>
<dbReference type="PRINTS" id="PR01241">
    <property type="entry name" value="GPROTEINAFNG"/>
</dbReference>
<dbReference type="GO" id="GO:0003924">
    <property type="term" value="F:GTPase activity"/>
    <property type="evidence" value="ECO:0007669"/>
    <property type="project" value="InterPro"/>
</dbReference>
<keyword evidence="3" id="KW-0519">Myristate</keyword>
<dbReference type="FunFam" id="3.40.50.300:FF:000181">
    <property type="entry name" value="Guanine nucleotide-binding protein subunit alpha"/>
    <property type="match status" value="1"/>
</dbReference>
<evidence type="ECO:0000256" key="13">
    <source>
        <dbReference type="ARBA" id="ARBA00072426"/>
    </source>
</evidence>
<dbReference type="GO" id="GO:0005834">
    <property type="term" value="C:heterotrimeric G-protein complex"/>
    <property type="evidence" value="ECO:0007669"/>
    <property type="project" value="InterPro"/>
</dbReference>
<keyword evidence="7 15" id="KW-0460">Magnesium</keyword>
<feature type="binding site" evidence="15">
    <location>
        <position position="186"/>
    </location>
    <ligand>
        <name>Mg(2+)</name>
        <dbReference type="ChEBI" id="CHEBI:18420"/>
    </ligand>
</feature>
<dbReference type="AlphaFoldDB" id="A0A8H4R1H1"/>
<dbReference type="GO" id="GO:0032502">
    <property type="term" value="P:developmental process"/>
    <property type="evidence" value="ECO:0007669"/>
    <property type="project" value="UniProtKB-ARBA"/>
</dbReference>
<comment type="cofactor">
    <cofactor evidence="1">
        <name>Mg(2+)</name>
        <dbReference type="ChEBI" id="CHEBI:18420"/>
    </cofactor>
</comment>
<dbReference type="SUPFAM" id="SSF52540">
    <property type="entry name" value="P-loop containing nucleoside triphosphate hydrolases"/>
    <property type="match status" value="1"/>
</dbReference>
<feature type="binding site" evidence="14">
    <location>
        <begin position="44"/>
        <end position="49"/>
    </location>
    <ligand>
        <name>GTP</name>
        <dbReference type="ChEBI" id="CHEBI:37565"/>
    </ligand>
</feature>
<keyword evidence="18" id="KW-1185">Reference proteome</keyword>
<reference evidence="17 18" key="1">
    <citation type="submission" date="2019-12" db="EMBL/GenBank/DDBJ databases">
        <authorList>
            <person name="Floudas D."/>
            <person name="Bentzer J."/>
            <person name="Ahren D."/>
            <person name="Johansson T."/>
            <person name="Persson P."/>
            <person name="Tunlid A."/>
        </authorList>
    </citation>
    <scope>NUCLEOTIDE SEQUENCE [LARGE SCALE GENOMIC DNA]</scope>
    <source>
        <strain evidence="17 18">CBS 102.39</strain>
    </source>
</reference>
<dbReference type="SMART" id="SM00275">
    <property type="entry name" value="G_alpha"/>
    <property type="match status" value="1"/>
</dbReference>
<dbReference type="SUPFAM" id="SSF47895">
    <property type="entry name" value="Transducin (alpha subunit), insertion domain"/>
    <property type="match status" value="1"/>
</dbReference>
<comment type="caution">
    <text evidence="17">The sequence shown here is derived from an EMBL/GenBank/DDBJ whole genome shotgun (WGS) entry which is preliminary data.</text>
</comment>
<accession>A0A8H4R1H1</accession>
<dbReference type="InterPro" id="IPR027417">
    <property type="entry name" value="P-loop_NTPase"/>
</dbReference>
<feature type="compositionally biased region" description="Basic and acidic residues" evidence="16">
    <location>
        <begin position="11"/>
        <end position="25"/>
    </location>
</feature>
<dbReference type="GO" id="GO:0031683">
    <property type="term" value="F:G-protein beta/gamma-subunit complex binding"/>
    <property type="evidence" value="ECO:0007669"/>
    <property type="project" value="InterPro"/>
</dbReference>
<dbReference type="PANTHER" id="PTHR10218">
    <property type="entry name" value="GTP-BINDING PROTEIN ALPHA SUBUNIT"/>
    <property type="match status" value="1"/>
</dbReference>
<dbReference type="Pfam" id="PF00503">
    <property type="entry name" value="G-alpha"/>
    <property type="match status" value="1"/>
</dbReference>
<evidence type="ECO:0000256" key="4">
    <source>
        <dbReference type="ARBA" id="ARBA00022723"/>
    </source>
</evidence>
<evidence type="ECO:0000256" key="12">
    <source>
        <dbReference type="ARBA" id="ARBA00055018"/>
    </source>
</evidence>
<keyword evidence="10" id="KW-0807">Transducer</keyword>
<evidence type="ECO:0000256" key="1">
    <source>
        <dbReference type="ARBA" id="ARBA00001946"/>
    </source>
</evidence>
<dbReference type="PRINTS" id="PR00318">
    <property type="entry name" value="GPROTEINA"/>
</dbReference>
<evidence type="ECO:0000256" key="6">
    <source>
        <dbReference type="ARBA" id="ARBA00022801"/>
    </source>
</evidence>
<keyword evidence="6" id="KW-0378">Hydrolase</keyword>
<dbReference type="InterPro" id="IPR001019">
    <property type="entry name" value="Gprotein_alpha_su"/>
</dbReference>
<name>A0A8H4R1H1_9AGAR</name>
<evidence type="ECO:0000256" key="9">
    <source>
        <dbReference type="ARBA" id="ARBA00023139"/>
    </source>
</evidence>
<evidence type="ECO:0000256" key="15">
    <source>
        <dbReference type="PIRSR" id="PIRSR601019-2"/>
    </source>
</evidence>
<dbReference type="GO" id="GO:0001664">
    <property type="term" value="F:G protein-coupled receptor binding"/>
    <property type="evidence" value="ECO:0007669"/>
    <property type="project" value="InterPro"/>
</dbReference>
<dbReference type="Proteomes" id="UP000521872">
    <property type="component" value="Unassembled WGS sequence"/>
</dbReference>
<evidence type="ECO:0000256" key="7">
    <source>
        <dbReference type="ARBA" id="ARBA00022842"/>
    </source>
</evidence>
<dbReference type="CDD" id="cd00066">
    <property type="entry name" value="G-alpha"/>
    <property type="match status" value="1"/>
</dbReference>
<dbReference type="GO" id="GO:0010255">
    <property type="term" value="P:glucose mediated signaling pathway"/>
    <property type="evidence" value="ECO:0007669"/>
    <property type="project" value="UniProtKB-ARBA"/>
</dbReference>
<keyword evidence="8 14" id="KW-0342">GTP-binding</keyword>
<comment type="subunit">
    <text evidence="2">G proteins are composed of 3 units; alpha, beta and gamma. The alpha chain contains the guanine nucleotide binding site.</text>
</comment>
<dbReference type="Gene3D" id="1.10.400.10">
    <property type="entry name" value="GI Alpha 1, domain 2-like"/>
    <property type="match status" value="1"/>
</dbReference>
<feature type="binding site" evidence="14">
    <location>
        <begin position="205"/>
        <end position="209"/>
    </location>
    <ligand>
        <name>GTP</name>
        <dbReference type="ChEBI" id="CHEBI:37565"/>
    </ligand>
</feature>
<feature type="binding site" evidence="14">
    <location>
        <begin position="274"/>
        <end position="277"/>
    </location>
    <ligand>
        <name>GTP</name>
        <dbReference type="ChEBI" id="CHEBI:37565"/>
    </ligand>
</feature>
<dbReference type="PROSITE" id="PS51882">
    <property type="entry name" value="G_ALPHA"/>
    <property type="match status" value="1"/>
</dbReference>
<dbReference type="GO" id="GO:0046872">
    <property type="term" value="F:metal ion binding"/>
    <property type="evidence" value="ECO:0007669"/>
    <property type="project" value="UniProtKB-KW"/>
</dbReference>
<protein>
    <recommendedName>
        <fullName evidence="13">Guanine nucleotide-binding protein subunit alpha</fullName>
    </recommendedName>
</protein>
<evidence type="ECO:0000256" key="5">
    <source>
        <dbReference type="ARBA" id="ARBA00022741"/>
    </source>
</evidence>
<proteinExistence type="predicted"/>
<keyword evidence="9" id="KW-0564">Palmitate</keyword>
<keyword evidence="5 14" id="KW-0547">Nucleotide-binding</keyword>
<dbReference type="InterPro" id="IPR011025">
    <property type="entry name" value="GproteinA_insert"/>
</dbReference>
<dbReference type="InterPro" id="IPR002975">
    <property type="entry name" value="Fungi_Gprotein_alpha"/>
</dbReference>
<dbReference type="FunFam" id="1.10.400.10:FF:000007">
    <property type="entry name" value="Guanine nucleotide-binding protein subunit alpha"/>
    <property type="match status" value="1"/>
</dbReference>
<evidence type="ECO:0000313" key="18">
    <source>
        <dbReference type="Proteomes" id="UP000521872"/>
    </source>
</evidence>
<evidence type="ECO:0000313" key="17">
    <source>
        <dbReference type="EMBL" id="KAF4621061.1"/>
    </source>
</evidence>
<feature type="region of interest" description="Disordered" evidence="16">
    <location>
        <begin position="1"/>
        <end position="25"/>
    </location>
</feature>
<evidence type="ECO:0000256" key="8">
    <source>
        <dbReference type="ARBA" id="ARBA00023134"/>
    </source>
</evidence>
<gene>
    <name evidence="17" type="ORF">D9613_001236</name>
</gene>
<evidence type="ECO:0000256" key="11">
    <source>
        <dbReference type="ARBA" id="ARBA00023288"/>
    </source>
</evidence>
<sequence length="357" mass="41174">MGGCMSTPDQQEQKEHSDQIDRELEEDHKKFKRECKILLLGSGESGKSTIVKQMKIIHQDGFKPEELDEYRPVVYKNVLDSAQQVIVFMKKIGLECDEYSNRALAEKVLDYRLDTSNPGTTYFSPEIAEAIHQLWKDPVIPKIMDEHSSDFYLMDSAAYFFSEALRIGAPGYRPNETDVLRARQKSVGIKETRFTMGTLSIHMFDVGGQRSERKKWIHCFESVTSIIFCTALSEYDQVLLEDRMQNRMLESLVLFESVINSRWFLRTSIILFLNKIDVFKNKLPKVPLERYFPEYAGGPDINKAAKYILWKFMQANRARLSVYPHLTQATDTTNIRLVFAAVKETILQNALKDSGIL</sequence>
<dbReference type="FunFam" id="3.40.50.300:FF:000692">
    <property type="entry name" value="Guanine nucleotide-binding protein subunit alpha"/>
    <property type="match status" value="1"/>
</dbReference>
<dbReference type="Gene3D" id="3.40.50.300">
    <property type="entry name" value="P-loop containing nucleotide triphosphate hydrolases"/>
    <property type="match status" value="1"/>
</dbReference>
<dbReference type="OrthoDB" id="5817230at2759"/>
<dbReference type="EMBL" id="JAACJL010000015">
    <property type="protein sequence ID" value="KAF4621061.1"/>
    <property type="molecule type" value="Genomic_DNA"/>
</dbReference>
<dbReference type="GO" id="GO:0007189">
    <property type="term" value="P:adenylate cyclase-activating G protein-coupled receptor signaling pathway"/>
    <property type="evidence" value="ECO:0007669"/>
    <property type="project" value="TreeGrafter"/>
</dbReference>
<organism evidence="17 18">
    <name type="scientific">Agrocybe pediades</name>
    <dbReference type="NCBI Taxonomy" id="84607"/>
    <lineage>
        <taxon>Eukaryota</taxon>
        <taxon>Fungi</taxon>
        <taxon>Dikarya</taxon>
        <taxon>Basidiomycota</taxon>
        <taxon>Agaricomycotina</taxon>
        <taxon>Agaricomycetes</taxon>
        <taxon>Agaricomycetidae</taxon>
        <taxon>Agaricales</taxon>
        <taxon>Agaricineae</taxon>
        <taxon>Strophariaceae</taxon>
        <taxon>Agrocybe</taxon>
    </lineage>
</organism>
<evidence type="ECO:0000256" key="10">
    <source>
        <dbReference type="ARBA" id="ARBA00023224"/>
    </source>
</evidence>
<keyword evidence="4 15" id="KW-0479">Metal-binding</keyword>
<feature type="binding site" evidence="15">
    <location>
        <position position="48"/>
    </location>
    <ligand>
        <name>Mg(2+)</name>
        <dbReference type="ChEBI" id="CHEBI:18420"/>
    </ligand>
</feature>